<accession>A0A318YKZ3</accession>
<dbReference type="AlphaFoldDB" id="A0A318YKZ3"/>
<name>A0A318YKZ3_ASPNB</name>
<sequence>MGRLGLDHSLFFKCSSRWCVALPPSTVITVSLLENELSFLADWFDEITFIAFSVPIFLPTLIFVVVVFLSSFTTMSSRKGSTRLLCGRFKLLTNVVLAQESTRLE</sequence>
<evidence type="ECO:0000313" key="3">
    <source>
        <dbReference type="Proteomes" id="UP000247647"/>
    </source>
</evidence>
<dbReference type="EMBL" id="KZ821465">
    <property type="protein sequence ID" value="PYH33070.1"/>
    <property type="molecule type" value="Genomic_DNA"/>
</dbReference>
<protein>
    <submittedName>
        <fullName evidence="2">Uncharacterized protein</fullName>
    </submittedName>
</protein>
<keyword evidence="3" id="KW-1185">Reference proteome</keyword>
<proteinExistence type="predicted"/>
<evidence type="ECO:0000256" key="1">
    <source>
        <dbReference type="SAM" id="Phobius"/>
    </source>
</evidence>
<dbReference type="Proteomes" id="UP000247647">
    <property type="component" value="Unassembled WGS sequence"/>
</dbReference>
<keyword evidence="1" id="KW-1133">Transmembrane helix</keyword>
<dbReference type="GeneID" id="37132129"/>
<evidence type="ECO:0000313" key="2">
    <source>
        <dbReference type="EMBL" id="PYH33070.1"/>
    </source>
</evidence>
<dbReference type="RefSeq" id="XP_025478548.1">
    <property type="nucleotide sequence ID" value="XM_025629673.1"/>
</dbReference>
<organism evidence="2 3">
    <name type="scientific">Aspergillus neoniger (strain CBS 115656)</name>
    <dbReference type="NCBI Taxonomy" id="1448310"/>
    <lineage>
        <taxon>Eukaryota</taxon>
        <taxon>Fungi</taxon>
        <taxon>Dikarya</taxon>
        <taxon>Ascomycota</taxon>
        <taxon>Pezizomycotina</taxon>
        <taxon>Eurotiomycetes</taxon>
        <taxon>Eurotiomycetidae</taxon>
        <taxon>Eurotiales</taxon>
        <taxon>Aspergillaceae</taxon>
        <taxon>Aspergillus</taxon>
        <taxon>Aspergillus subgen. Circumdati</taxon>
    </lineage>
</organism>
<keyword evidence="1" id="KW-0472">Membrane</keyword>
<gene>
    <name evidence="2" type="ORF">BO87DRAFT_92418</name>
</gene>
<keyword evidence="1" id="KW-0812">Transmembrane</keyword>
<feature type="transmembrane region" description="Helical" evidence="1">
    <location>
        <begin position="47"/>
        <end position="69"/>
    </location>
</feature>
<reference evidence="2" key="1">
    <citation type="submission" date="2016-12" db="EMBL/GenBank/DDBJ databases">
        <title>The genomes of Aspergillus section Nigri reveals drivers in fungal speciation.</title>
        <authorList>
            <consortium name="DOE Joint Genome Institute"/>
            <person name="Vesth T.C."/>
            <person name="Nybo J."/>
            <person name="Theobald S."/>
            <person name="Brandl J."/>
            <person name="Frisvad J.C."/>
            <person name="Nielsen K.F."/>
            <person name="Lyhne E.K."/>
            <person name="Kogle M.E."/>
            <person name="Kuo A."/>
            <person name="Riley R."/>
            <person name="Clum A."/>
            <person name="Nolan M."/>
            <person name="Lipzen A."/>
            <person name="Salamov A."/>
            <person name="Henrissat B."/>
            <person name="Wiebenga A."/>
            <person name="De Vries R.P."/>
            <person name="Grigoriev I.V."/>
            <person name="Mortensen U.H."/>
            <person name="Andersen M.R."/>
            <person name="Baker S.E."/>
        </authorList>
    </citation>
    <scope>NUCLEOTIDE SEQUENCE [LARGE SCALE GENOMIC DNA]</scope>
    <source>
        <strain evidence="2">CBS 115656</strain>
    </source>
</reference>